<dbReference type="CTD" id="9948936"/>
<dbReference type="RefSeq" id="XP_003147044.1">
    <property type="nucleotide sequence ID" value="XM_003146996.1"/>
</dbReference>
<dbReference type="AlphaFoldDB" id="A0A1S0TMW0"/>
<protein>
    <submittedName>
        <fullName evidence="1">Uncharacterized protein</fullName>
    </submittedName>
</protein>
<evidence type="ECO:0000313" key="1">
    <source>
        <dbReference type="EMBL" id="EFO17024.1"/>
    </source>
</evidence>
<name>A0A1S0TMW0_LOALO</name>
<dbReference type="EMBL" id="JH712394">
    <property type="protein sequence ID" value="EFO17024.1"/>
    <property type="molecule type" value="Genomic_DNA"/>
</dbReference>
<accession>A0A1S0TMW0</accession>
<gene>
    <name evidence="1" type="ORF">LOAG_11477</name>
</gene>
<dbReference type="KEGG" id="loa:LOAG_11477"/>
<dbReference type="GeneID" id="9948936"/>
<dbReference type="InParanoid" id="A0A1S0TMW0"/>
<organism evidence="1">
    <name type="scientific">Loa loa</name>
    <name type="common">Eye worm</name>
    <name type="synonym">Filaria loa</name>
    <dbReference type="NCBI Taxonomy" id="7209"/>
    <lineage>
        <taxon>Eukaryota</taxon>
        <taxon>Metazoa</taxon>
        <taxon>Ecdysozoa</taxon>
        <taxon>Nematoda</taxon>
        <taxon>Chromadorea</taxon>
        <taxon>Rhabditida</taxon>
        <taxon>Spirurina</taxon>
        <taxon>Spiruromorpha</taxon>
        <taxon>Filarioidea</taxon>
        <taxon>Onchocercidae</taxon>
        <taxon>Loa</taxon>
    </lineage>
</organism>
<proteinExistence type="predicted"/>
<reference evidence="1" key="1">
    <citation type="submission" date="2012-04" db="EMBL/GenBank/DDBJ databases">
        <title>The Genome Sequence of Loa loa.</title>
        <authorList>
            <consortium name="The Broad Institute Genome Sequencing Platform"/>
            <consortium name="Broad Institute Genome Sequencing Center for Infectious Disease"/>
            <person name="Nutman T.B."/>
            <person name="Fink D.L."/>
            <person name="Russ C."/>
            <person name="Young S."/>
            <person name="Zeng Q."/>
            <person name="Gargeya S."/>
            <person name="Alvarado L."/>
            <person name="Berlin A."/>
            <person name="Chapman S.B."/>
            <person name="Chen Z."/>
            <person name="Freedman E."/>
            <person name="Gellesch M."/>
            <person name="Goldberg J."/>
            <person name="Griggs A."/>
            <person name="Gujja S."/>
            <person name="Heilman E.R."/>
            <person name="Heiman D."/>
            <person name="Howarth C."/>
            <person name="Mehta T."/>
            <person name="Neiman D."/>
            <person name="Pearson M."/>
            <person name="Roberts A."/>
            <person name="Saif S."/>
            <person name="Shea T."/>
            <person name="Shenoy N."/>
            <person name="Sisk P."/>
            <person name="Stolte C."/>
            <person name="Sykes S."/>
            <person name="White J."/>
            <person name="Yandava C."/>
            <person name="Haas B."/>
            <person name="Henn M.R."/>
            <person name="Nusbaum C."/>
            <person name="Birren B."/>
        </authorList>
    </citation>
    <scope>NUCLEOTIDE SEQUENCE [LARGE SCALE GENOMIC DNA]</scope>
</reference>
<sequence length="100" mass="11707">MKHTSTLTLFFYGGKRIDKYTITSQIRRTISEKALIFHKLRRKGMDFGSNLKKVPRICSSILNWSHLQAMRHINFVTEKSNSTMIELNGTVQKNQTYLTR</sequence>